<gene>
    <name evidence="8" type="ORF">GB882_08885</name>
</gene>
<dbReference type="Gene3D" id="3.30.390.30">
    <property type="match status" value="1"/>
</dbReference>
<keyword evidence="3" id="KW-0274">FAD</keyword>
<feature type="domain" description="Reductase C-terminal" evidence="7">
    <location>
        <begin position="420"/>
        <end position="503"/>
    </location>
</feature>
<proteinExistence type="predicted"/>
<evidence type="ECO:0000313" key="9">
    <source>
        <dbReference type="Proteomes" id="UP000429644"/>
    </source>
</evidence>
<dbReference type="InterPro" id="IPR023753">
    <property type="entry name" value="FAD/NAD-binding_dom"/>
</dbReference>
<dbReference type="PRINTS" id="PR00411">
    <property type="entry name" value="PNDRDTASEI"/>
</dbReference>
<dbReference type="Pfam" id="PF13459">
    <property type="entry name" value="Fer4_15"/>
    <property type="match status" value="1"/>
</dbReference>
<dbReference type="Proteomes" id="UP000429644">
    <property type="component" value="Unassembled WGS sequence"/>
</dbReference>
<dbReference type="InterPro" id="IPR016156">
    <property type="entry name" value="FAD/NAD-linked_Rdtase_dimer_sf"/>
</dbReference>
<dbReference type="InterPro" id="IPR036188">
    <property type="entry name" value="FAD/NAD-bd_sf"/>
</dbReference>
<evidence type="ECO:0000313" key="8">
    <source>
        <dbReference type="EMBL" id="MPV88781.1"/>
    </source>
</evidence>
<dbReference type="Pfam" id="PF14759">
    <property type="entry name" value="Reductase_C"/>
    <property type="match status" value="1"/>
</dbReference>
<accession>A0A7J9UVY8</accession>
<dbReference type="GO" id="GO:0016651">
    <property type="term" value="F:oxidoreductase activity, acting on NAD(P)H"/>
    <property type="evidence" value="ECO:0007669"/>
    <property type="project" value="TreeGrafter"/>
</dbReference>
<dbReference type="PANTHER" id="PTHR43557:SF2">
    <property type="entry name" value="RIESKE DOMAIN-CONTAINING PROTEIN-RELATED"/>
    <property type="match status" value="1"/>
</dbReference>
<evidence type="ECO:0000256" key="1">
    <source>
        <dbReference type="ARBA" id="ARBA00001974"/>
    </source>
</evidence>
<reference evidence="8 9" key="1">
    <citation type="submission" date="2019-10" db="EMBL/GenBank/DDBJ databases">
        <title>Georgenia wutianyii sp. nov. and Georgenia yuyongxinii sp. nov. isolated from plateau pika (Ochotona curzoniae) in the Qinghai-Tibet plateau of China.</title>
        <authorList>
            <person name="Tian Z."/>
        </authorList>
    </citation>
    <scope>NUCLEOTIDE SEQUENCE [LARGE SCALE GENOMIC DNA]</scope>
    <source>
        <strain evidence="8 9">JCM 15130</strain>
    </source>
</reference>
<dbReference type="EMBL" id="WHPD01001916">
    <property type="protein sequence ID" value="MPV88781.1"/>
    <property type="molecule type" value="Genomic_DNA"/>
</dbReference>
<feature type="region of interest" description="Disordered" evidence="5">
    <location>
        <begin position="130"/>
        <end position="149"/>
    </location>
</feature>
<evidence type="ECO:0000256" key="2">
    <source>
        <dbReference type="ARBA" id="ARBA00022630"/>
    </source>
</evidence>
<dbReference type="Gene3D" id="3.50.50.60">
    <property type="entry name" value="FAD/NAD(P)-binding domain"/>
    <property type="match status" value="2"/>
</dbReference>
<name>A0A7J9UVY8_9MICO</name>
<dbReference type="Pfam" id="PF07992">
    <property type="entry name" value="Pyr_redox_2"/>
    <property type="match status" value="1"/>
</dbReference>
<keyword evidence="9" id="KW-1185">Reference proteome</keyword>
<feature type="domain" description="FAD/NAD(P)-binding" evidence="6">
    <location>
        <begin position="92"/>
        <end position="397"/>
    </location>
</feature>
<dbReference type="OrthoDB" id="1145at2"/>
<dbReference type="AlphaFoldDB" id="A0A7J9UVY8"/>
<evidence type="ECO:0000259" key="6">
    <source>
        <dbReference type="Pfam" id="PF07992"/>
    </source>
</evidence>
<sequence>MKLVVDLTRCQGYAQCAFLAPTAFTMHGDGEALLYDPDPSDELRERVLRAAAACPVQAIVLDRGPAENGARRAAAAAARRGDMDEAFLKTGRIVIVGASLAGARAAGALRYQGFTGSLTVIGDESAEPYDRPPLSKQVQEGRVPAGHTGLPRRQAIDADWRLGVAATGLDLAAKQVRLADGSSVGFDRLLVTTGVRARPWPNPAEAALDGVLVLRTREDADRLRRLLAARPSRVLVIGAGFTGSEVASVCRELDLPVTVAEAGPAPLVAALGDAIGAVAADMQREAGVDLRCGVRVAALEGEDGRLRRARLSDGSTLDVDVAVAALGGVRNVEWLDGSGLAAGRWGVACDAGCRAIDANGLVTDDVFVAGDVARAPQPLFGYQFLALEHWGNAVAQAEVAAHNMISDQAHRWPHLDVPIFWSTQFGTEIKSVGVPSIADQVVITQGSAPDRRFVAAYGRQGRLVGAVTFNQAKWLEFYGRQIERAAAFPPAHRTVDPPAELRPVPAGFPTQPIPTQSATVVLTGHDPAERRATLLAPAAGSSPPPTTRA</sequence>
<dbReference type="GO" id="GO:0005737">
    <property type="term" value="C:cytoplasm"/>
    <property type="evidence" value="ECO:0007669"/>
    <property type="project" value="TreeGrafter"/>
</dbReference>
<dbReference type="PRINTS" id="PR00368">
    <property type="entry name" value="FADPNR"/>
</dbReference>
<evidence type="ECO:0000256" key="3">
    <source>
        <dbReference type="ARBA" id="ARBA00022827"/>
    </source>
</evidence>
<keyword evidence="2" id="KW-0285">Flavoprotein</keyword>
<organism evidence="8 9">
    <name type="scientific">Georgenia ruanii</name>
    <dbReference type="NCBI Taxonomy" id="348442"/>
    <lineage>
        <taxon>Bacteria</taxon>
        <taxon>Bacillati</taxon>
        <taxon>Actinomycetota</taxon>
        <taxon>Actinomycetes</taxon>
        <taxon>Micrococcales</taxon>
        <taxon>Bogoriellaceae</taxon>
        <taxon>Georgenia</taxon>
    </lineage>
</organism>
<keyword evidence="4" id="KW-0560">Oxidoreductase</keyword>
<evidence type="ECO:0000256" key="4">
    <source>
        <dbReference type="ARBA" id="ARBA00023002"/>
    </source>
</evidence>
<evidence type="ECO:0000259" key="7">
    <source>
        <dbReference type="Pfam" id="PF14759"/>
    </source>
</evidence>
<comment type="cofactor">
    <cofactor evidence="1">
        <name>FAD</name>
        <dbReference type="ChEBI" id="CHEBI:57692"/>
    </cofactor>
</comment>
<dbReference type="InterPro" id="IPR028202">
    <property type="entry name" value="Reductase_C"/>
</dbReference>
<dbReference type="RefSeq" id="WP_152231445.1">
    <property type="nucleotide sequence ID" value="NZ_BAAAOT010000005.1"/>
</dbReference>
<comment type="caution">
    <text evidence="8">The sequence shown here is derived from an EMBL/GenBank/DDBJ whole genome shotgun (WGS) entry which is preliminary data.</text>
</comment>
<dbReference type="SUPFAM" id="SSF51905">
    <property type="entry name" value="FAD/NAD(P)-binding domain"/>
    <property type="match status" value="2"/>
</dbReference>
<evidence type="ECO:0000256" key="5">
    <source>
        <dbReference type="SAM" id="MobiDB-lite"/>
    </source>
</evidence>
<dbReference type="Gene3D" id="3.30.70.20">
    <property type="match status" value="1"/>
</dbReference>
<dbReference type="SUPFAM" id="SSF54862">
    <property type="entry name" value="4Fe-4S ferredoxins"/>
    <property type="match status" value="1"/>
</dbReference>
<dbReference type="InterPro" id="IPR050446">
    <property type="entry name" value="FAD-oxidoreductase/Apoptosis"/>
</dbReference>
<dbReference type="SUPFAM" id="SSF55424">
    <property type="entry name" value="FAD/NAD-linked reductases, dimerisation (C-terminal) domain"/>
    <property type="match status" value="1"/>
</dbReference>
<protein>
    <submittedName>
        <fullName evidence="8">Ferredoxin reductase</fullName>
    </submittedName>
</protein>
<dbReference type="PANTHER" id="PTHR43557">
    <property type="entry name" value="APOPTOSIS-INDUCING FACTOR 1"/>
    <property type="match status" value="1"/>
</dbReference>